<dbReference type="OrthoDB" id="9801669at2"/>
<evidence type="ECO:0000313" key="6">
    <source>
        <dbReference type="Proteomes" id="UP000031672"/>
    </source>
</evidence>
<evidence type="ECO:0000313" key="5">
    <source>
        <dbReference type="EMBL" id="KII80873.1"/>
    </source>
</evidence>
<accession>A0A0C2KFA8</accession>
<keyword evidence="2" id="KW-0012">Acyltransferase</keyword>
<dbReference type="RefSeq" id="WP_040988437.1">
    <property type="nucleotide sequence ID" value="NZ_JTKH01000006.1"/>
</dbReference>
<dbReference type="InterPro" id="IPR016181">
    <property type="entry name" value="Acyl_CoA_acyltransferase"/>
</dbReference>
<dbReference type="PANTHER" id="PTHR43792">
    <property type="entry name" value="GNAT FAMILY, PUTATIVE (AFU_ORTHOLOGUE AFUA_3G00765)-RELATED-RELATED"/>
    <property type="match status" value="1"/>
</dbReference>
<comment type="similarity">
    <text evidence="3">Belongs to the acetyltransferase family. RimJ subfamily.</text>
</comment>
<dbReference type="STRING" id="1461322.OJ16_06165"/>
<proteinExistence type="inferred from homology"/>
<dbReference type="NCBIfam" id="NF008072">
    <property type="entry name" value="PRK10809.1"/>
    <property type="match status" value="1"/>
</dbReference>
<protein>
    <submittedName>
        <fullName evidence="5">Ribosomal-protein-alanine acetyltransferase</fullName>
    </submittedName>
</protein>
<gene>
    <name evidence="5" type="ORF">OJ16_06165</name>
</gene>
<dbReference type="PANTHER" id="PTHR43792:SF8">
    <property type="entry name" value="[RIBOSOMAL PROTEIN US5]-ALANINE N-ACETYLTRANSFERASE"/>
    <property type="match status" value="1"/>
</dbReference>
<reference evidence="5 6" key="1">
    <citation type="submission" date="2014-11" db="EMBL/GenBank/DDBJ databases">
        <title>Draft Genome Sequence of Vibrio piscirenalis strains CECT 8603T and CECT 8604, two marine Gammaproteobacterium isolated from cultured gilthead sea bream (Sparus aurata).</title>
        <authorList>
            <person name="Arahal D.R."/>
            <person name="Rodrigo-Torres L."/>
            <person name="Lucena T."/>
            <person name="Pujalte M.J."/>
        </authorList>
    </citation>
    <scope>NUCLEOTIDE SEQUENCE [LARGE SCALE GENOMIC DNA]</scope>
    <source>
        <strain evidence="5 6">DCR 1-4-2</strain>
    </source>
</reference>
<name>A0A0C2KFA8_9VIBR</name>
<feature type="domain" description="N-acetyltransferase" evidence="4">
    <location>
        <begin position="17"/>
        <end position="187"/>
    </location>
</feature>
<dbReference type="PROSITE" id="PS51186">
    <property type="entry name" value="GNAT"/>
    <property type="match status" value="1"/>
</dbReference>
<dbReference type="AlphaFoldDB" id="A0A0C2KFA8"/>
<dbReference type="InterPro" id="IPR051531">
    <property type="entry name" value="N-acetyltransferase"/>
</dbReference>
<dbReference type="InterPro" id="IPR000182">
    <property type="entry name" value="GNAT_dom"/>
</dbReference>
<dbReference type="SUPFAM" id="SSF55729">
    <property type="entry name" value="Acyl-CoA N-acyltransferases (Nat)"/>
    <property type="match status" value="1"/>
</dbReference>
<dbReference type="GO" id="GO:0008999">
    <property type="term" value="F:protein-N-terminal-alanine acetyltransferase activity"/>
    <property type="evidence" value="ECO:0007669"/>
    <property type="project" value="TreeGrafter"/>
</dbReference>
<keyword evidence="1 5" id="KW-0808">Transferase</keyword>
<dbReference type="EMBL" id="JTKH01000006">
    <property type="protein sequence ID" value="KII80873.1"/>
    <property type="molecule type" value="Genomic_DNA"/>
</dbReference>
<organism evidence="5 6">
    <name type="scientific">Vibrio renipiscarius</name>
    <dbReference type="NCBI Taxonomy" id="1461322"/>
    <lineage>
        <taxon>Bacteria</taxon>
        <taxon>Pseudomonadati</taxon>
        <taxon>Pseudomonadota</taxon>
        <taxon>Gammaproteobacteria</taxon>
        <taxon>Vibrionales</taxon>
        <taxon>Vibrionaceae</taxon>
        <taxon>Vibrio</taxon>
    </lineage>
</organism>
<comment type="caution">
    <text evidence="5">The sequence shown here is derived from an EMBL/GenBank/DDBJ whole genome shotgun (WGS) entry which is preliminary data.</text>
</comment>
<evidence type="ECO:0000256" key="2">
    <source>
        <dbReference type="ARBA" id="ARBA00023315"/>
    </source>
</evidence>
<dbReference type="Pfam" id="PF13302">
    <property type="entry name" value="Acetyltransf_3"/>
    <property type="match status" value="1"/>
</dbReference>
<keyword evidence="6" id="KW-1185">Reference proteome</keyword>
<evidence type="ECO:0000256" key="1">
    <source>
        <dbReference type="ARBA" id="ARBA00022679"/>
    </source>
</evidence>
<dbReference type="Proteomes" id="UP000031672">
    <property type="component" value="Unassembled WGS sequence"/>
</dbReference>
<sequence length="194" mass="22442">MSKVSTPQHVYEVDETFILRTAEPTDAYLISEYFIANRAHLKPWEPEREGEFFTLPGWTQRLIKLNDLHRLGLGYYLLIIDRSSGQMLGTISFSSLTRFPVHACQMGYSLAGDAQGKGVMNRALKMALNYMFSIQNMHRIMASYMPHNQRSEAVLERLGFEREGYAKQYLLIDGQWRDHVLTALVNPNWVDNKH</sequence>
<dbReference type="Gene3D" id="3.40.630.30">
    <property type="match status" value="1"/>
</dbReference>
<accession>A0A0C2KBR3</accession>
<dbReference type="GO" id="GO:0005737">
    <property type="term" value="C:cytoplasm"/>
    <property type="evidence" value="ECO:0007669"/>
    <property type="project" value="TreeGrafter"/>
</dbReference>
<evidence type="ECO:0000256" key="3">
    <source>
        <dbReference type="ARBA" id="ARBA00038502"/>
    </source>
</evidence>
<evidence type="ECO:0000259" key="4">
    <source>
        <dbReference type="PROSITE" id="PS51186"/>
    </source>
</evidence>